<dbReference type="GO" id="GO:0005506">
    <property type="term" value="F:iron ion binding"/>
    <property type="evidence" value="ECO:0007669"/>
    <property type="project" value="InterPro"/>
</dbReference>
<protein>
    <submittedName>
        <fullName evidence="8">Cytochrome P450</fullName>
    </submittedName>
</protein>
<comment type="caution">
    <text evidence="8">The sequence shown here is derived from an EMBL/GenBank/DDBJ whole genome shotgun (WGS) entry which is preliminary data.</text>
</comment>
<evidence type="ECO:0000256" key="5">
    <source>
        <dbReference type="ARBA" id="ARBA00023004"/>
    </source>
</evidence>
<dbReference type="CDD" id="cd20625">
    <property type="entry name" value="CYP164-like"/>
    <property type="match status" value="1"/>
</dbReference>
<keyword evidence="9" id="KW-1185">Reference proteome</keyword>
<dbReference type="EMBL" id="QUNO01000004">
    <property type="protein sequence ID" value="REH49976.1"/>
    <property type="molecule type" value="Genomic_DNA"/>
</dbReference>
<dbReference type="GO" id="GO:0004497">
    <property type="term" value="F:monooxygenase activity"/>
    <property type="evidence" value="ECO:0007669"/>
    <property type="project" value="UniProtKB-KW"/>
</dbReference>
<accession>A0A3E0HUP7</accession>
<evidence type="ECO:0000313" key="8">
    <source>
        <dbReference type="EMBL" id="REH49976.1"/>
    </source>
</evidence>
<dbReference type="InterPro" id="IPR017972">
    <property type="entry name" value="Cyt_P450_CS"/>
</dbReference>
<dbReference type="GO" id="GO:0020037">
    <property type="term" value="F:heme binding"/>
    <property type="evidence" value="ECO:0007669"/>
    <property type="project" value="InterPro"/>
</dbReference>
<evidence type="ECO:0000256" key="3">
    <source>
        <dbReference type="ARBA" id="ARBA00022723"/>
    </source>
</evidence>
<dbReference type="AlphaFoldDB" id="A0A3E0HUP7"/>
<evidence type="ECO:0000256" key="2">
    <source>
        <dbReference type="ARBA" id="ARBA00022617"/>
    </source>
</evidence>
<dbReference type="InterPro" id="IPR002397">
    <property type="entry name" value="Cyt_P450_B"/>
</dbReference>
<gene>
    <name evidence="8" type="ORF">BCF44_104243</name>
</gene>
<dbReference type="InterPro" id="IPR036396">
    <property type="entry name" value="Cyt_P450_sf"/>
</dbReference>
<dbReference type="PROSITE" id="PS00086">
    <property type="entry name" value="CYTOCHROME_P450"/>
    <property type="match status" value="1"/>
</dbReference>
<keyword evidence="4 7" id="KW-0560">Oxidoreductase</keyword>
<dbReference type="Pfam" id="PF00067">
    <property type="entry name" value="p450"/>
    <property type="match status" value="1"/>
</dbReference>
<evidence type="ECO:0000256" key="6">
    <source>
        <dbReference type="ARBA" id="ARBA00023033"/>
    </source>
</evidence>
<keyword evidence="2 7" id="KW-0349">Heme</keyword>
<keyword evidence="3 7" id="KW-0479">Metal-binding</keyword>
<dbReference type="InterPro" id="IPR001128">
    <property type="entry name" value="Cyt_P450"/>
</dbReference>
<proteinExistence type="inferred from homology"/>
<evidence type="ECO:0000256" key="7">
    <source>
        <dbReference type="RuleBase" id="RU000461"/>
    </source>
</evidence>
<evidence type="ECO:0000256" key="4">
    <source>
        <dbReference type="ARBA" id="ARBA00023002"/>
    </source>
</evidence>
<organism evidence="8 9">
    <name type="scientific">Kutzneria buriramensis</name>
    <dbReference type="NCBI Taxonomy" id="1045776"/>
    <lineage>
        <taxon>Bacteria</taxon>
        <taxon>Bacillati</taxon>
        <taxon>Actinomycetota</taxon>
        <taxon>Actinomycetes</taxon>
        <taxon>Pseudonocardiales</taxon>
        <taxon>Pseudonocardiaceae</taxon>
        <taxon>Kutzneria</taxon>
    </lineage>
</organism>
<dbReference type="PRINTS" id="PR00359">
    <property type="entry name" value="BP450"/>
</dbReference>
<dbReference type="SUPFAM" id="SSF48264">
    <property type="entry name" value="Cytochrome P450"/>
    <property type="match status" value="1"/>
</dbReference>
<dbReference type="Proteomes" id="UP000256269">
    <property type="component" value="Unassembled WGS sequence"/>
</dbReference>
<sequence>MRQSGELRVTGSTLDHGWVSELPSVTMTTFDPKDPAFIADPYPVFAAMRTEGELHRHADFGLPITLSHAASAAVLRHRGLGRIWSDAKPIDAFAAFNLLHRNSLLENEPPTHTRLRRLVAGAFGRGHVERLRPWVGELAVRLVDDVVERIDADGDADLLELVAAPLPVEVIAELLGVPTEDRGLLQPWSNTIVKMYEFGLPDEQRRRAEQAAGEFVGYLRDLIALRRRRPGDDLVSDLVAETDADGGKLTEDELVATAVLLLMAGHEATVNVIGNGVLALMRHRDQWQRLVDDPDLLPTAVEELIRYDSPLQLFERTAVAEVEIAGVTLRPGEKIAALLGAAARDPLVFDRPDVLDIGRSPNPHLGFGAGIHYCVGAPLARIEVAATLQALSAKLPDLRLAAEPVRRAEFVIRGLSSLRVN</sequence>
<keyword evidence="6 7" id="KW-0503">Monooxygenase</keyword>
<keyword evidence="5 7" id="KW-0408">Iron</keyword>
<evidence type="ECO:0000256" key="1">
    <source>
        <dbReference type="ARBA" id="ARBA00010617"/>
    </source>
</evidence>
<dbReference type="PANTHER" id="PTHR46696">
    <property type="entry name" value="P450, PUTATIVE (EUROFUNG)-RELATED"/>
    <property type="match status" value="1"/>
</dbReference>
<name>A0A3E0HUP7_9PSEU</name>
<evidence type="ECO:0000313" key="9">
    <source>
        <dbReference type="Proteomes" id="UP000256269"/>
    </source>
</evidence>
<dbReference type="GO" id="GO:0016705">
    <property type="term" value="F:oxidoreductase activity, acting on paired donors, with incorporation or reduction of molecular oxygen"/>
    <property type="evidence" value="ECO:0007669"/>
    <property type="project" value="InterPro"/>
</dbReference>
<dbReference type="Gene3D" id="1.10.630.10">
    <property type="entry name" value="Cytochrome P450"/>
    <property type="match status" value="1"/>
</dbReference>
<reference evidence="8 9" key="1">
    <citation type="submission" date="2018-08" db="EMBL/GenBank/DDBJ databases">
        <title>Genomic Encyclopedia of Archaeal and Bacterial Type Strains, Phase II (KMG-II): from individual species to whole genera.</title>
        <authorList>
            <person name="Goeker M."/>
        </authorList>
    </citation>
    <scope>NUCLEOTIDE SEQUENCE [LARGE SCALE GENOMIC DNA]</scope>
    <source>
        <strain evidence="8 9">DSM 45791</strain>
    </source>
</reference>
<dbReference type="PANTHER" id="PTHR46696:SF1">
    <property type="entry name" value="CYTOCHROME P450 YJIB-RELATED"/>
    <property type="match status" value="1"/>
</dbReference>
<dbReference type="FunFam" id="1.10.630.10:FF:000018">
    <property type="entry name" value="Cytochrome P450 monooxygenase"/>
    <property type="match status" value="1"/>
</dbReference>
<comment type="similarity">
    <text evidence="1 7">Belongs to the cytochrome P450 family.</text>
</comment>